<dbReference type="RefSeq" id="WP_133417138.1">
    <property type="nucleotide sequence ID" value="NZ_SCWD01000001.1"/>
</dbReference>
<dbReference type="PROSITE" id="PS51257">
    <property type="entry name" value="PROKAR_LIPOPROTEIN"/>
    <property type="match status" value="1"/>
</dbReference>
<dbReference type="EMBL" id="SCWD01000001">
    <property type="protein sequence ID" value="TDM04277.1"/>
    <property type="molecule type" value="Genomic_DNA"/>
</dbReference>
<protein>
    <submittedName>
        <fullName evidence="1">Uncharacterized protein</fullName>
    </submittedName>
</protein>
<dbReference type="OrthoDB" id="2449131at2"/>
<evidence type="ECO:0000313" key="1">
    <source>
        <dbReference type="EMBL" id="TDM04277.1"/>
    </source>
</evidence>
<dbReference type="AlphaFoldDB" id="A0A9Q8CN76"/>
<sequence length="240" mass="27544">MLRRLLLMIIPTVFLSGCFYPTAERAENRIAPLDQLNMVQTAVDQYQKDNGGLLPLKDRDQTYDQYVKHPVDFEKLQPRYLSELPGSSFEKGGIYQYVLMDVEHDPTVKLVDLRTAEVLKDLRIRLNIQDRTLPLGEKVGPNVYRIAYKKYGLDEYPTVTSPYSGETLPVYINGGNEFIVDYTQDLGRVIKEKNLKPEAGEDIRPILYEDSPVLPAYSVPYTVNEKNEPVFKSNVLHNKK</sequence>
<accession>A0A9Q8CN76</accession>
<comment type="caution">
    <text evidence="1">The sequence shown here is derived from an EMBL/GenBank/DDBJ whole genome shotgun (WGS) entry which is preliminary data.</text>
</comment>
<name>A0A9Q8CN76_9STAP</name>
<evidence type="ECO:0000313" key="2">
    <source>
        <dbReference type="Proteomes" id="UP000295280"/>
    </source>
</evidence>
<dbReference type="Proteomes" id="UP000295280">
    <property type="component" value="Unassembled WGS sequence"/>
</dbReference>
<proteinExistence type="predicted"/>
<gene>
    <name evidence="1" type="ORF">ERX40_03675</name>
</gene>
<reference evidence="1 2" key="1">
    <citation type="submission" date="2019-01" db="EMBL/GenBank/DDBJ databases">
        <title>Draft genome sequences of the type strains of six Macrococcus species.</title>
        <authorList>
            <person name="Mazhar S."/>
            <person name="Altermann E."/>
            <person name="Hill C."/>
            <person name="Mcauliffe O."/>
        </authorList>
    </citation>
    <scope>NUCLEOTIDE SEQUENCE [LARGE SCALE GENOMIC DNA]</scope>
    <source>
        <strain evidence="1 2">ATCC 51828</strain>
    </source>
</reference>
<organism evidence="1 2">
    <name type="scientific">Macrococcus carouselicus</name>
    <dbReference type="NCBI Taxonomy" id="69969"/>
    <lineage>
        <taxon>Bacteria</taxon>
        <taxon>Bacillati</taxon>
        <taxon>Bacillota</taxon>
        <taxon>Bacilli</taxon>
        <taxon>Bacillales</taxon>
        <taxon>Staphylococcaceae</taxon>
        <taxon>Macrococcus</taxon>
    </lineage>
</organism>
<keyword evidence="2" id="KW-1185">Reference proteome</keyword>